<evidence type="ECO:0000256" key="1">
    <source>
        <dbReference type="ARBA" id="ARBA00038154"/>
    </source>
</evidence>
<evidence type="ECO:0000259" key="3">
    <source>
        <dbReference type="PROSITE" id="PS51180"/>
    </source>
</evidence>
<dbReference type="Gene3D" id="1.25.40.280">
    <property type="entry name" value="alix/aip1 like domains"/>
    <property type="match status" value="1"/>
</dbReference>
<reference evidence="4" key="1">
    <citation type="submission" date="2020-11" db="EMBL/GenBank/DDBJ databases">
        <authorList>
            <consortium name="DOE Joint Genome Institute"/>
            <person name="Ahrendt S."/>
            <person name="Riley R."/>
            <person name="Andreopoulos W."/>
            <person name="LaButti K."/>
            <person name="Pangilinan J."/>
            <person name="Ruiz-duenas F.J."/>
            <person name="Barrasa J.M."/>
            <person name="Sanchez-Garcia M."/>
            <person name="Camarero S."/>
            <person name="Miyauchi S."/>
            <person name="Serrano A."/>
            <person name="Linde D."/>
            <person name="Babiker R."/>
            <person name="Drula E."/>
            <person name="Ayuso-Fernandez I."/>
            <person name="Pacheco R."/>
            <person name="Padilla G."/>
            <person name="Ferreira P."/>
            <person name="Barriuso J."/>
            <person name="Kellner H."/>
            <person name="Castanera R."/>
            <person name="Alfaro M."/>
            <person name="Ramirez L."/>
            <person name="Pisabarro A.G."/>
            <person name="Kuo A."/>
            <person name="Tritt A."/>
            <person name="Lipzen A."/>
            <person name="He G."/>
            <person name="Yan M."/>
            <person name="Ng V."/>
            <person name="Cullen D."/>
            <person name="Martin F."/>
            <person name="Rosso M.-N."/>
            <person name="Henrissat B."/>
            <person name="Hibbett D."/>
            <person name="Martinez A.T."/>
            <person name="Grigoriev I.V."/>
        </authorList>
    </citation>
    <scope>NUCLEOTIDE SEQUENCE</scope>
    <source>
        <strain evidence="4">AH 44721</strain>
    </source>
</reference>
<comment type="caution">
    <text evidence="4">The sequence shown here is derived from an EMBL/GenBank/DDBJ whole genome shotgun (WGS) entry which is preliminary data.</text>
</comment>
<dbReference type="Gene3D" id="1.20.120.560">
    <property type="entry name" value="alix/aip1 in complex with the ypdl late domain"/>
    <property type="match status" value="1"/>
</dbReference>
<dbReference type="SMART" id="SM01041">
    <property type="entry name" value="BRO1"/>
    <property type="match status" value="1"/>
</dbReference>
<feature type="compositionally biased region" description="Polar residues" evidence="2">
    <location>
        <begin position="543"/>
        <end position="560"/>
    </location>
</feature>
<dbReference type="CDD" id="cd09241">
    <property type="entry name" value="BRO1_ScRim20-like"/>
    <property type="match status" value="1"/>
</dbReference>
<gene>
    <name evidence="4" type="ORF">CPB84DRAFT_1764232</name>
</gene>
<protein>
    <submittedName>
        <fullName evidence="4">BRO1-like domain-containing protein</fullName>
    </submittedName>
</protein>
<dbReference type="InterPro" id="IPR025304">
    <property type="entry name" value="ALIX_V_dom"/>
</dbReference>
<dbReference type="Gene3D" id="1.20.140.50">
    <property type="entry name" value="alix/aip1 like domains"/>
    <property type="match status" value="1"/>
</dbReference>
<evidence type="ECO:0000313" key="4">
    <source>
        <dbReference type="EMBL" id="KAF8910637.1"/>
    </source>
</evidence>
<feature type="domain" description="BRO1" evidence="3">
    <location>
        <begin position="3"/>
        <end position="406"/>
    </location>
</feature>
<dbReference type="OrthoDB" id="64867at2759"/>
<dbReference type="EMBL" id="JADNYJ010000006">
    <property type="protein sequence ID" value="KAF8910637.1"/>
    <property type="molecule type" value="Genomic_DNA"/>
</dbReference>
<dbReference type="AlphaFoldDB" id="A0A9P5TU29"/>
<dbReference type="Proteomes" id="UP000724874">
    <property type="component" value="Unassembled WGS sequence"/>
</dbReference>
<dbReference type="InterPro" id="IPR004328">
    <property type="entry name" value="BRO1_dom"/>
</dbReference>
<dbReference type="PANTHER" id="PTHR23030:SF39">
    <property type="entry name" value="PROGRAMMED CELL DEATH 6-INTERACTING PROTEIN"/>
    <property type="match status" value="1"/>
</dbReference>
<organism evidence="4 5">
    <name type="scientific">Gymnopilus junonius</name>
    <name type="common">Spectacular rustgill mushroom</name>
    <name type="synonym">Gymnopilus spectabilis subsp. junonius</name>
    <dbReference type="NCBI Taxonomy" id="109634"/>
    <lineage>
        <taxon>Eukaryota</taxon>
        <taxon>Fungi</taxon>
        <taxon>Dikarya</taxon>
        <taxon>Basidiomycota</taxon>
        <taxon>Agaricomycotina</taxon>
        <taxon>Agaricomycetes</taxon>
        <taxon>Agaricomycetidae</taxon>
        <taxon>Agaricales</taxon>
        <taxon>Agaricineae</taxon>
        <taxon>Hymenogastraceae</taxon>
        <taxon>Gymnopilus</taxon>
    </lineage>
</organism>
<evidence type="ECO:0000256" key="2">
    <source>
        <dbReference type="SAM" id="MobiDB-lite"/>
    </source>
</evidence>
<feature type="region of interest" description="Disordered" evidence="2">
    <location>
        <begin position="539"/>
        <end position="566"/>
    </location>
</feature>
<keyword evidence="5" id="KW-1185">Reference proteome</keyword>
<dbReference type="InterPro" id="IPR038499">
    <property type="entry name" value="BRO1_sf"/>
</dbReference>
<dbReference type="Pfam" id="PF03097">
    <property type="entry name" value="BRO1"/>
    <property type="match status" value="1"/>
</dbReference>
<dbReference type="PROSITE" id="PS51180">
    <property type="entry name" value="BRO1"/>
    <property type="match status" value="1"/>
</dbReference>
<comment type="similarity">
    <text evidence="1">Belongs to the palA/RIM20 family.</text>
</comment>
<proteinExistence type="inferred from homology"/>
<dbReference type="GO" id="GO:0005768">
    <property type="term" value="C:endosome"/>
    <property type="evidence" value="ECO:0007669"/>
    <property type="project" value="TreeGrafter"/>
</dbReference>
<dbReference type="PANTHER" id="PTHR23030">
    <property type="entry name" value="PCD6 INTERACTING PROTEIN-RELATED"/>
    <property type="match status" value="1"/>
</dbReference>
<evidence type="ECO:0000313" key="5">
    <source>
        <dbReference type="Proteomes" id="UP000724874"/>
    </source>
</evidence>
<name>A0A9P5TU29_GYMJU</name>
<dbReference type="Pfam" id="PF13949">
    <property type="entry name" value="ALIX_LYPXL_bnd"/>
    <property type="match status" value="1"/>
</dbReference>
<sequence length="747" mass="83977">MSNLLSIPFKRTYPVEIKEATRKYIFDQGGAHPDEFKEDIRTWQELRKDGVGGVVHDNRLESSLLYHAQLVSILTKLPTDIQLSISYAPAFSPAAIPITLRNLLFERASVLFNLAALYSQLGAAQDRSAAEGIKRAATSYQQAAGTLAYLHSSVLPKLAYTPDDEEIPLDLSSDFIKGLEWLMLAQAQECTWQLAKISQYRNSLIAKIATAASSVYHSAMNTFREANPSVKSFLPSDWLPHIETKEHHFAAVAEYRESMVEYEASRYGGELGRLEKAQLEAKKAYEVARRGKISAAVLQDAQSLLETVKKSESRARRDNDLIYHQDVPAPSALSPIQETRLVTSTVPKGLLNPESVIGTRHQLFSQLAGWGAREAVNIYNHRKQNLVQERIADIAQELQDQVDEELRRLNLPSALEALERPIGLPPSLLQKAEEVRLEDGPAKIEASVDDVKRLAHQDLQILDEALDILDSEASEDETARKDLGLSRLKSHEANIELIEKANRYRSILTQAAESDELVRQKWDEWEESITELTLDEATLEASVPSSTGTSTAQLSPQGKQTRQHARALRAKLEELETLRQDRDQLVHRAKSLAAADDIQARIMKAASGFERLANVTPDMFEDISDEELSKFDKFLVEMGEMERRQQDIVAEIQNLNKQFLDSRKGDPVIKDRENALQALDLAYFRYREITRNLDEGFKFYNDLAGILIQFKEVCKTALRSMQSLSSLSLLMTPTRPTLLALTKESTA</sequence>
<accession>A0A9P5TU29</accession>